<dbReference type="EC" id="4.1.1.65" evidence="13"/>
<protein>
    <submittedName>
        <fullName evidence="13">Phosphatidylserine decarboxylase</fullName>
        <ecNumber evidence="13">4.1.1.65</ecNumber>
    </submittedName>
</protein>
<keyword evidence="12" id="KW-1133">Transmembrane helix</keyword>
<dbReference type="PATRIC" id="fig|1227495.3.peg.2138"/>
<feature type="compositionally biased region" description="Low complexity" evidence="11">
    <location>
        <begin position="187"/>
        <end position="196"/>
    </location>
</feature>
<dbReference type="GO" id="GO:0004609">
    <property type="term" value="F:phosphatidylserine decarboxylase activity"/>
    <property type="evidence" value="ECO:0007669"/>
    <property type="project" value="UniProtKB-EC"/>
</dbReference>
<evidence type="ECO:0000256" key="4">
    <source>
        <dbReference type="ARBA" id="ARBA00023098"/>
    </source>
</evidence>
<gene>
    <name evidence="13" type="ORF">C487_10674</name>
</gene>
<dbReference type="Pfam" id="PF02666">
    <property type="entry name" value="PS_Dcarbxylase"/>
    <property type="match status" value="2"/>
</dbReference>
<evidence type="ECO:0000256" key="7">
    <source>
        <dbReference type="ARBA" id="ARBA00023209"/>
    </source>
</evidence>
<dbReference type="NCBIfam" id="NF003683">
    <property type="entry name" value="PRK05305.2-3"/>
    <property type="match status" value="1"/>
</dbReference>
<keyword evidence="10" id="KW-0670">Pyruvate</keyword>
<comment type="caution">
    <text evidence="13">The sequence shown here is derived from an EMBL/GenBank/DDBJ whole genome shotgun (WGS) entry which is preliminary data.</text>
</comment>
<keyword evidence="5 12" id="KW-0472">Membrane</keyword>
<evidence type="ECO:0000256" key="11">
    <source>
        <dbReference type="SAM" id="MobiDB-lite"/>
    </source>
</evidence>
<evidence type="ECO:0000256" key="2">
    <source>
        <dbReference type="ARBA" id="ARBA00022516"/>
    </source>
</evidence>
<feature type="region of interest" description="Disordered" evidence="11">
    <location>
        <begin position="159"/>
        <end position="200"/>
    </location>
</feature>
<evidence type="ECO:0000313" key="14">
    <source>
        <dbReference type="Proteomes" id="UP000011618"/>
    </source>
</evidence>
<keyword evidence="7" id="KW-0594">Phospholipid biosynthesis</keyword>
<organism evidence="13 14">
    <name type="scientific">Natrinema pallidum DSM 3751</name>
    <dbReference type="NCBI Taxonomy" id="1227495"/>
    <lineage>
        <taxon>Archaea</taxon>
        <taxon>Methanobacteriati</taxon>
        <taxon>Methanobacteriota</taxon>
        <taxon>Stenosarchaea group</taxon>
        <taxon>Halobacteria</taxon>
        <taxon>Halobacteriales</taxon>
        <taxon>Natrialbaceae</taxon>
        <taxon>Natrinema</taxon>
    </lineage>
</organism>
<dbReference type="PANTHER" id="PTHR35809">
    <property type="entry name" value="ARCHAETIDYLSERINE DECARBOXYLASE PROENZYME-RELATED"/>
    <property type="match status" value="1"/>
</dbReference>
<evidence type="ECO:0000256" key="12">
    <source>
        <dbReference type="SAM" id="Phobius"/>
    </source>
</evidence>
<dbReference type="NCBIfam" id="NF038088">
    <property type="entry name" value="anchor_synt_D"/>
    <property type="match status" value="1"/>
</dbReference>
<dbReference type="InterPro" id="IPR033175">
    <property type="entry name" value="PSD-A"/>
</dbReference>
<keyword evidence="3" id="KW-0210">Decarboxylase</keyword>
<keyword evidence="2" id="KW-0444">Lipid biosynthesis</keyword>
<proteinExistence type="predicted"/>
<feature type="transmembrane region" description="Helical" evidence="12">
    <location>
        <begin position="47"/>
        <end position="80"/>
    </location>
</feature>
<evidence type="ECO:0000256" key="9">
    <source>
        <dbReference type="ARBA" id="ARBA00023264"/>
    </source>
</evidence>
<evidence type="ECO:0000256" key="5">
    <source>
        <dbReference type="ARBA" id="ARBA00023136"/>
    </source>
</evidence>
<dbReference type="PANTHER" id="PTHR35809:SF1">
    <property type="entry name" value="ARCHAETIDYLSERINE DECARBOXYLASE PROENZYME-RELATED"/>
    <property type="match status" value="1"/>
</dbReference>
<keyword evidence="9" id="KW-1208">Phospholipid metabolism</keyword>
<evidence type="ECO:0000256" key="6">
    <source>
        <dbReference type="ARBA" id="ARBA00023145"/>
    </source>
</evidence>
<evidence type="ECO:0000256" key="1">
    <source>
        <dbReference type="ARBA" id="ARBA00022475"/>
    </source>
</evidence>
<evidence type="ECO:0000256" key="10">
    <source>
        <dbReference type="ARBA" id="ARBA00023317"/>
    </source>
</evidence>
<keyword evidence="1" id="KW-1003">Cell membrane</keyword>
<evidence type="ECO:0000256" key="8">
    <source>
        <dbReference type="ARBA" id="ARBA00023239"/>
    </source>
</evidence>
<name>L9YV23_9EURY</name>
<dbReference type="InterPro" id="IPR003817">
    <property type="entry name" value="PS_Dcarbxylase"/>
</dbReference>
<dbReference type="AlphaFoldDB" id="L9YV23"/>
<keyword evidence="4" id="KW-0443">Lipid metabolism</keyword>
<dbReference type="Proteomes" id="UP000011618">
    <property type="component" value="Unassembled WGS sequence"/>
</dbReference>
<sequence>MGSVPGFRAAGLHAVDVRATLNDRSVTAIRFDPVDSFMNFAPGAWKYAILPLLAAPFAIFVSVTASLVALAVGAGTLAFFRDPERTPPPTGVVSPADGTVSVLREEGDRVRLGVFMNVWHVHVVRAPFAGRVTDVEHIAGANRPAFSKESDRNERVHVRLETDSPNLPATGGESATAADGDGESEAAETPTASPAEPDSDAEVTLIAGAFARRIHPYAERGDGLERGDRIGHIAFGSRVDLLFPPAVDIEDIAVETGDSMTAGETVVLESPAGTGLDDGRA</sequence>
<dbReference type="eggNOG" id="arCOG04470">
    <property type="taxonomic scope" value="Archaea"/>
</dbReference>
<keyword evidence="12" id="KW-0812">Transmembrane</keyword>
<evidence type="ECO:0000256" key="3">
    <source>
        <dbReference type="ARBA" id="ARBA00022793"/>
    </source>
</evidence>
<accession>L9YV23</accession>
<evidence type="ECO:0000313" key="13">
    <source>
        <dbReference type="EMBL" id="ELY76763.1"/>
    </source>
</evidence>
<dbReference type="EMBL" id="AOII01000067">
    <property type="protein sequence ID" value="ELY76763.1"/>
    <property type="molecule type" value="Genomic_DNA"/>
</dbReference>
<keyword evidence="6" id="KW-0865">Zymogen</keyword>
<dbReference type="GO" id="GO:0008654">
    <property type="term" value="P:phospholipid biosynthetic process"/>
    <property type="evidence" value="ECO:0007669"/>
    <property type="project" value="UniProtKB-KW"/>
</dbReference>
<reference evidence="13 14" key="1">
    <citation type="journal article" date="2014" name="PLoS Genet.">
        <title>Phylogenetically driven sequencing of extremely halophilic archaea reveals strategies for static and dynamic osmo-response.</title>
        <authorList>
            <person name="Becker E.A."/>
            <person name="Seitzer P.M."/>
            <person name="Tritt A."/>
            <person name="Larsen D."/>
            <person name="Krusor M."/>
            <person name="Yao A.I."/>
            <person name="Wu D."/>
            <person name="Madern D."/>
            <person name="Eisen J.A."/>
            <person name="Darling A.E."/>
            <person name="Facciotti M.T."/>
        </authorList>
    </citation>
    <scope>NUCLEOTIDE SEQUENCE [LARGE SCALE GENOMIC DNA]</scope>
    <source>
        <strain evidence="13 14">DSM 3751</strain>
    </source>
</reference>
<keyword evidence="8 13" id="KW-0456">Lyase</keyword>